<dbReference type="Pfam" id="PF00271">
    <property type="entry name" value="Helicase_C"/>
    <property type="match status" value="2"/>
</dbReference>
<evidence type="ECO:0000313" key="14">
    <source>
        <dbReference type="EMBL" id="KAL3782605.1"/>
    </source>
</evidence>
<dbReference type="Pfam" id="PF23445">
    <property type="entry name" value="WHD_SNRNP200"/>
    <property type="match status" value="2"/>
</dbReference>
<dbReference type="InterPro" id="IPR011545">
    <property type="entry name" value="DEAD/DEAH_box_helicase_dom"/>
</dbReference>
<dbReference type="Gene3D" id="2.60.40.150">
    <property type="entry name" value="C2 domain"/>
    <property type="match status" value="1"/>
</dbReference>
<protein>
    <recommendedName>
        <fullName evidence="10">U5 small nuclear ribonucleoprotein 200 kDa helicase</fullName>
        <ecNumber evidence="2">3.6.4.13</ecNumber>
    </recommendedName>
</protein>
<evidence type="ECO:0000259" key="12">
    <source>
        <dbReference type="PROSITE" id="PS51192"/>
    </source>
</evidence>
<keyword evidence="15" id="KW-1185">Reference proteome</keyword>
<dbReference type="InterPro" id="IPR057842">
    <property type="entry name" value="WH_MER3"/>
</dbReference>
<dbReference type="FunFam" id="3.40.50.300:FF:003287">
    <property type="entry name" value="U5 small nuclear ribonucleoprotein 200 kDa helicase"/>
    <property type="match status" value="1"/>
</dbReference>
<dbReference type="Pfam" id="PF02889">
    <property type="entry name" value="Sec63"/>
    <property type="match status" value="2"/>
</dbReference>
<dbReference type="GO" id="GO:0006397">
    <property type="term" value="P:mRNA processing"/>
    <property type="evidence" value="ECO:0007669"/>
    <property type="project" value="UniProtKB-KW"/>
</dbReference>
<evidence type="ECO:0000256" key="4">
    <source>
        <dbReference type="ARBA" id="ARBA00022728"/>
    </source>
</evidence>
<dbReference type="EMBL" id="JALLAZ020001008">
    <property type="protein sequence ID" value="KAL3782605.1"/>
    <property type="molecule type" value="Genomic_DNA"/>
</dbReference>
<proteinExistence type="inferred from homology"/>
<dbReference type="FunFam" id="1.10.3380.10:FF:000001">
    <property type="entry name" value="U5 small nuclear ribonucleoprotein helicase"/>
    <property type="match status" value="1"/>
</dbReference>
<dbReference type="Gene3D" id="3.40.50.300">
    <property type="entry name" value="P-loop containing nucleotide triphosphate hydrolases"/>
    <property type="match status" value="4"/>
</dbReference>
<evidence type="ECO:0000256" key="11">
    <source>
        <dbReference type="ARBA" id="ARBA00047984"/>
    </source>
</evidence>
<evidence type="ECO:0000256" key="7">
    <source>
        <dbReference type="ARBA" id="ARBA00022806"/>
    </source>
</evidence>
<dbReference type="SMART" id="SM00490">
    <property type="entry name" value="HELICc"/>
    <property type="match status" value="2"/>
</dbReference>
<dbReference type="Pfam" id="PF00270">
    <property type="entry name" value="DEAD"/>
    <property type="match status" value="2"/>
</dbReference>
<dbReference type="SUPFAM" id="SSF158702">
    <property type="entry name" value="Sec63 N-terminal domain-like"/>
    <property type="match status" value="2"/>
</dbReference>
<keyword evidence="9" id="KW-0508">mRNA splicing</keyword>
<dbReference type="SMART" id="SM00973">
    <property type="entry name" value="Sec63"/>
    <property type="match status" value="1"/>
</dbReference>
<dbReference type="InterPro" id="IPR036388">
    <property type="entry name" value="WH-like_DNA-bd_sf"/>
</dbReference>
<organism evidence="14 15">
    <name type="scientific">Stephanodiscus triporus</name>
    <dbReference type="NCBI Taxonomy" id="2934178"/>
    <lineage>
        <taxon>Eukaryota</taxon>
        <taxon>Sar</taxon>
        <taxon>Stramenopiles</taxon>
        <taxon>Ochrophyta</taxon>
        <taxon>Bacillariophyta</taxon>
        <taxon>Coscinodiscophyceae</taxon>
        <taxon>Thalassiosirophycidae</taxon>
        <taxon>Stephanodiscales</taxon>
        <taxon>Stephanodiscaceae</taxon>
        <taxon>Stephanodiscus</taxon>
    </lineage>
</organism>
<keyword evidence="5" id="KW-0547">Nucleotide-binding</keyword>
<dbReference type="InterPro" id="IPR004179">
    <property type="entry name" value="Sec63-dom"/>
</dbReference>
<dbReference type="FunFam" id="3.40.50.300:FF:000231">
    <property type="entry name" value="Activating signal cointegrator 1 complex subunit 3"/>
    <property type="match status" value="1"/>
</dbReference>
<dbReference type="PANTHER" id="PTHR47961:SF13">
    <property type="entry name" value="ACTIVATING SIGNAL COINTEGRATOR 1 COMPLEX SUBUNIT 3"/>
    <property type="match status" value="1"/>
</dbReference>
<dbReference type="CDD" id="cd18795">
    <property type="entry name" value="SF2_C_Ski2"/>
    <property type="match status" value="2"/>
</dbReference>
<evidence type="ECO:0000256" key="10">
    <source>
        <dbReference type="ARBA" id="ARBA00034541"/>
    </source>
</evidence>
<dbReference type="PROSITE" id="PS51194">
    <property type="entry name" value="HELICASE_CTER"/>
    <property type="match status" value="2"/>
</dbReference>
<dbReference type="Gene3D" id="1.10.10.10">
    <property type="entry name" value="Winged helix-like DNA-binding domain superfamily/Winged helix DNA-binding domain"/>
    <property type="match status" value="2"/>
</dbReference>
<comment type="caution">
    <text evidence="14">The sequence shown here is derived from an EMBL/GenBank/DDBJ whole genome shotgun (WGS) entry which is preliminary data.</text>
</comment>
<dbReference type="FunFam" id="1.10.10.10:FF:000012">
    <property type="entry name" value="U5 small nuclear ribonucleoprotein helicase"/>
    <property type="match status" value="1"/>
</dbReference>
<reference evidence="14 15" key="1">
    <citation type="submission" date="2024-10" db="EMBL/GenBank/DDBJ databases">
        <title>Updated reference genomes for cyclostephanoid diatoms.</title>
        <authorList>
            <person name="Roberts W.R."/>
            <person name="Alverson A.J."/>
        </authorList>
    </citation>
    <scope>NUCLEOTIDE SEQUENCE [LARGE SCALE GENOMIC DNA]</scope>
    <source>
        <strain evidence="14 15">AJA276-08</strain>
    </source>
</reference>
<sequence>MLAVVSHLRDVGLIGSSRWGDDNDNDGRVCTGKKIVYVAPMKALAQEVVEKFSSKLKRSGIIVKELTGDMQLSRAEADRAHVLVTTPEKWDVVTRKGGDGSLGSTCGLLIIDEVHLLADERGAVIESVVARLHRWVESSQRQVRLVGLSATLPNYEDVATFLRVDGKRGLFHFGPEHRPVPLRQTFVGVISTNARDRFQREKKMDDVCYEVVADALRDGHQVMVFVHSRKATGTSLIALAERAALEGELERLFIGGEEENDARKKYIDRAERSQNKELREHFRNGMGIHHAGMLRHDRKLSEQMFNDGAIRVLCCTATLAWGINLPAHTVVIKGTDVYMPEKGKMVDLSILDIQQIFGRAGRPQFDTSGDATLITTHEAMIRYLDKLVRATPIESNFTKQLADHMNAEVVGGTVTNIREAIEWLGYTYLHVRMCKNPLAYGISAVQHESDPTLRQRSRELAIEAAKLLDERKMVRYNPDSGNLAVCNLGRVASHFYIRNQSVATFNEMLEKRRASPSDADLLHIMCCADEFENVRVRPEELDEVDKLKKEAVIDCRAPVEEFSGKCNVLLQSYISKARVSSFTLISDTNYIASNAGRVARALFEMCLKNGNAYAAIKFLRFAKSVDRRFWWFQSPLRVFENELKKNVFVALEESRVGSAEGYDTLERALSLLDMEANEVGEFCRCFRDGALIQKFVRMLPRVDVSCSVHPITKNTLRFRIDLNPVFTWSGRYHGGTEGFWVWIEDNANNQTYHNEYVLFSQRNYESTTLEVIVPVFEPMPNQYYIRIVSDCWVGCETLIPVSFRHILIKGLSSPTFFTDLLDLTPLPIRALADPRYEQLYSNRFDVFNPIQTQLFHVLYHSDTPVLLGAPTGSGKTTIAELALLRMKRQNPKGKCVYIAPLKSLARERLKEWKKTLSAPPLQWNVLELSGDTSHDSYALNNSDVLVCTPEKWDLISRGWRGVSGEFLSSSASYGKRFVREVGLLVIDEIHLLGEERGAVLEAIVSRTRFISRHVGAENRQHSLEGKTLEMTRIIGLSTALANPYDLANWIGIDTDSHGSSSKRGLYNFRPSVRPVPMVVHIQGYPGRHYCPRMATMNKPCYAAIKDLSPSKPALIFVASRRQTRLTALDLISRAAGEEHPKSFLRCDDDYIEAIALSLNDKVLRHTITFGVGLHHAGLTSLDREVVERLFLEGSIQVLIATATLAWGVNLPAHLVIVKGTEYFDGKLSRYVDYPVTDILQMMGRAGRPQFDTEGVAVIMCEESKKEFLKKFLYEPFPVESCLGDRMCETINAEVSTGTITSLIDAIDYLKWTFYARRVKLNPSYYGAKSSEDEDVEELFLSVVQETTKKLQDHGCIRIDETDGTDCLLASTPLGQAASNFYLNYRTPKQMMLGARGLRKVLAQHPQDLNNETALPKQKYIVGNAESVKSVVSIYKFVPEQAKFIFTIARILFELSATHEFTELPVRHNEEELNLELSRSLPWGYDLSKVSWWMDKKQHPGKNILDIMASPHTKCFLLLQAFLYKSKLPVSDYINDMRTVVEQIPRLLAAMQFIALDDKDSAGNFAMFSCFPLVRRIFSTGIMIGTQPSSVSNSPSIKFGNVKIKTEVKKGSHQYQGCLEFEYNIELNGYSRVKQKKSQDKVGSMGVAFVLGTLRGGYLLSQTSFVIPRQSWTKQIVMEFNWRTAEANASQDQNIVLRVLHDFLSDSDFEIYVRLV</sequence>
<feature type="domain" description="Helicase C-terminal" evidence="13">
    <location>
        <begin position="203"/>
        <end position="409"/>
    </location>
</feature>
<dbReference type="Proteomes" id="UP001530315">
    <property type="component" value="Unassembled WGS sequence"/>
</dbReference>
<keyword evidence="7" id="KW-0347">Helicase</keyword>
<dbReference type="InterPro" id="IPR036390">
    <property type="entry name" value="WH_DNA-bd_sf"/>
</dbReference>
<dbReference type="EC" id="3.6.4.13" evidence="2"/>
<dbReference type="InterPro" id="IPR050474">
    <property type="entry name" value="Hel308_SKI2-like"/>
</dbReference>
<comment type="similarity">
    <text evidence="1">Belongs to the helicase family. SKI2 subfamily.</text>
</comment>
<evidence type="ECO:0000256" key="9">
    <source>
        <dbReference type="ARBA" id="ARBA00023187"/>
    </source>
</evidence>
<dbReference type="InterPro" id="IPR035892">
    <property type="entry name" value="C2_domain_sf"/>
</dbReference>
<dbReference type="GO" id="GO:0016787">
    <property type="term" value="F:hydrolase activity"/>
    <property type="evidence" value="ECO:0007669"/>
    <property type="project" value="UniProtKB-KW"/>
</dbReference>
<feature type="domain" description="Helicase C-terminal" evidence="13">
    <location>
        <begin position="1099"/>
        <end position="1298"/>
    </location>
</feature>
<dbReference type="InterPro" id="IPR027417">
    <property type="entry name" value="P-loop_NTPase"/>
</dbReference>
<keyword evidence="8" id="KW-0067">ATP-binding</keyword>
<evidence type="ECO:0000256" key="2">
    <source>
        <dbReference type="ARBA" id="ARBA00012552"/>
    </source>
</evidence>
<dbReference type="SMART" id="SM00487">
    <property type="entry name" value="DEXDc"/>
    <property type="match status" value="2"/>
</dbReference>
<dbReference type="SUPFAM" id="SSF46785">
    <property type="entry name" value="Winged helix' DNA-binding domain"/>
    <property type="match status" value="2"/>
</dbReference>
<keyword evidence="3" id="KW-0507">mRNA processing</keyword>
<accession>A0ABD3P368</accession>
<dbReference type="GO" id="GO:0003724">
    <property type="term" value="F:RNA helicase activity"/>
    <property type="evidence" value="ECO:0007669"/>
    <property type="project" value="UniProtKB-EC"/>
</dbReference>
<feature type="domain" description="Helicase ATP-binding" evidence="12">
    <location>
        <begin position="1"/>
        <end position="170"/>
    </location>
</feature>
<evidence type="ECO:0000259" key="13">
    <source>
        <dbReference type="PROSITE" id="PS51194"/>
    </source>
</evidence>
<feature type="domain" description="Helicase ATP-binding" evidence="12">
    <location>
        <begin position="856"/>
        <end position="1058"/>
    </location>
</feature>
<dbReference type="FunFam" id="2.60.40.150:FF:000004">
    <property type="entry name" value="RNA helicase, activating signal cointegrator 1"/>
    <property type="match status" value="1"/>
</dbReference>
<evidence type="ECO:0000313" key="15">
    <source>
        <dbReference type="Proteomes" id="UP001530315"/>
    </source>
</evidence>
<keyword evidence="6" id="KW-0378">Hydrolase</keyword>
<evidence type="ECO:0000256" key="5">
    <source>
        <dbReference type="ARBA" id="ARBA00022741"/>
    </source>
</evidence>
<dbReference type="Gene3D" id="1.10.3380.10">
    <property type="entry name" value="Sec63 N-terminal domain-like domain"/>
    <property type="match status" value="2"/>
</dbReference>
<dbReference type="FunFam" id="1.10.10.10:FF:000024">
    <property type="entry name" value="U5 small nuclear ribonucleoprotein helicase"/>
    <property type="match status" value="1"/>
</dbReference>
<dbReference type="GO" id="GO:0008380">
    <property type="term" value="P:RNA splicing"/>
    <property type="evidence" value="ECO:0007669"/>
    <property type="project" value="UniProtKB-KW"/>
</dbReference>
<dbReference type="SUPFAM" id="SSF52540">
    <property type="entry name" value="P-loop containing nucleoside triphosphate hydrolases"/>
    <property type="match status" value="4"/>
</dbReference>
<dbReference type="InterPro" id="IPR001650">
    <property type="entry name" value="Helicase_C-like"/>
</dbReference>
<dbReference type="FunFam" id="3.40.50.300:FF:000062">
    <property type="entry name" value="U5 small nuclear ribonucleoprotein helicase"/>
    <property type="match status" value="1"/>
</dbReference>
<evidence type="ECO:0000256" key="8">
    <source>
        <dbReference type="ARBA" id="ARBA00022840"/>
    </source>
</evidence>
<dbReference type="GO" id="GO:0005681">
    <property type="term" value="C:spliceosomal complex"/>
    <property type="evidence" value="ECO:0007669"/>
    <property type="project" value="UniProtKB-KW"/>
</dbReference>
<evidence type="ECO:0000256" key="3">
    <source>
        <dbReference type="ARBA" id="ARBA00022664"/>
    </source>
</evidence>
<evidence type="ECO:0000256" key="6">
    <source>
        <dbReference type="ARBA" id="ARBA00022801"/>
    </source>
</evidence>
<dbReference type="InterPro" id="IPR014001">
    <property type="entry name" value="Helicase_ATP-bd"/>
</dbReference>
<dbReference type="PROSITE" id="PS51192">
    <property type="entry name" value="HELICASE_ATP_BIND_1"/>
    <property type="match status" value="2"/>
</dbReference>
<comment type="catalytic activity">
    <reaction evidence="11">
        <text>ATP + H2O = ADP + phosphate + H(+)</text>
        <dbReference type="Rhea" id="RHEA:13065"/>
        <dbReference type="ChEBI" id="CHEBI:15377"/>
        <dbReference type="ChEBI" id="CHEBI:15378"/>
        <dbReference type="ChEBI" id="CHEBI:30616"/>
        <dbReference type="ChEBI" id="CHEBI:43474"/>
        <dbReference type="ChEBI" id="CHEBI:456216"/>
        <dbReference type="EC" id="3.6.4.13"/>
    </reaction>
</comment>
<dbReference type="PANTHER" id="PTHR47961">
    <property type="entry name" value="DNA POLYMERASE THETA, PUTATIVE (AFU_ORTHOLOGUE AFUA_1G05260)-RELATED"/>
    <property type="match status" value="1"/>
</dbReference>
<name>A0ABD3P368_9STRA</name>
<evidence type="ECO:0000256" key="1">
    <source>
        <dbReference type="ARBA" id="ARBA00010140"/>
    </source>
</evidence>
<dbReference type="GO" id="GO:0005524">
    <property type="term" value="F:ATP binding"/>
    <property type="evidence" value="ECO:0007669"/>
    <property type="project" value="UniProtKB-KW"/>
</dbReference>
<keyword evidence="4" id="KW-0747">Spliceosome</keyword>
<gene>
    <name evidence="14" type="ORF">ACHAW5_008462</name>
</gene>